<accession>A0ABM1DVI1</accession>
<evidence type="ECO:0000256" key="5">
    <source>
        <dbReference type="PROSITE-ProRule" id="PRU01006"/>
    </source>
</evidence>
<dbReference type="RefSeq" id="XP_014663952.1">
    <property type="nucleotide sequence ID" value="XM_014808466.1"/>
</dbReference>
<dbReference type="PROSITE" id="PS50236">
    <property type="entry name" value="CHCR"/>
    <property type="match status" value="1"/>
</dbReference>
<dbReference type="Proteomes" id="UP000695022">
    <property type="component" value="Unplaced"/>
</dbReference>
<feature type="region of interest" description="Disordered" evidence="6">
    <location>
        <begin position="1"/>
        <end position="38"/>
    </location>
</feature>
<dbReference type="SMART" id="SM00299">
    <property type="entry name" value="CLH"/>
    <property type="match status" value="1"/>
</dbReference>
<feature type="repeat" description="CHCR" evidence="5">
    <location>
        <begin position="478"/>
        <end position="623"/>
    </location>
</feature>
<dbReference type="InterPro" id="IPR000547">
    <property type="entry name" value="Clathrin_H-chain/VPS_repeat"/>
</dbReference>
<dbReference type="InterPro" id="IPR001680">
    <property type="entry name" value="WD40_rpt"/>
</dbReference>
<dbReference type="Pfam" id="PF23411">
    <property type="entry name" value="Beta-prop_Vps41"/>
    <property type="match status" value="1"/>
</dbReference>
<reference evidence="9" key="1">
    <citation type="submission" date="2025-08" db="UniProtKB">
        <authorList>
            <consortium name="RefSeq"/>
        </authorList>
    </citation>
    <scope>IDENTIFICATION</scope>
</reference>
<feature type="domain" description="Vps41 beta-propeller" evidence="7">
    <location>
        <begin position="38"/>
        <end position="373"/>
    </location>
</feature>
<dbReference type="SUPFAM" id="SSF50978">
    <property type="entry name" value="WD40 repeat-like"/>
    <property type="match status" value="1"/>
</dbReference>
<dbReference type="GeneID" id="106806499"/>
<gene>
    <name evidence="9" type="primary">LOC106806499</name>
</gene>
<keyword evidence="8" id="KW-1185">Reference proteome</keyword>
<evidence type="ECO:0000256" key="6">
    <source>
        <dbReference type="SAM" id="MobiDB-lite"/>
    </source>
</evidence>
<dbReference type="InterPro" id="IPR036322">
    <property type="entry name" value="WD40_repeat_dom_sf"/>
</dbReference>
<evidence type="ECO:0000256" key="4">
    <source>
        <dbReference type="ARBA" id="ARBA00023228"/>
    </source>
</evidence>
<evidence type="ECO:0000259" key="7">
    <source>
        <dbReference type="Pfam" id="PF23411"/>
    </source>
</evidence>
<keyword evidence="3" id="KW-0653">Protein transport</keyword>
<dbReference type="InterPro" id="IPR015943">
    <property type="entry name" value="WD40/YVTN_repeat-like_dom_sf"/>
</dbReference>
<sequence length="729" mass="83392">MAAHMDDSKADTSSMSADADDGSSTESEISDEPVEPKLKYERIGNDLSNILSKDAASCMAVHPKFLALGTHWGVIHVLDHLGNNIMSKEKPAHTTTVNQIAIDASGEYLASCSDDGRVVISGLYSTDNNQVHMFDRPVKAVSLDPNFGKAGSGKHYMTGDDKLVLHEKAFLNRHKTTVIHQGEGPVRNIKWSPDGQFIAWANDVGVKVYDMALKRKITSIPREDKSNLRPELYRCTLFWKNEKVLLIGWGDCVKICAVRERKEFSNPEQPSKYVEITEMFATDFYVCGLAPFGENLAVLTYVNPDENVGVPLASERPQLRIVAPHMDYYEELSNDALSIRGFTEYRCNDYHLECVIEDELFFIVSPKDVVVAKPRDDDDHVQWLMEHEFFEDAMACATRNDGRGLKRHNVQDIGRAYLNYLLEGEQLDEAARLCVKILGKNKQRWEEEVYKFARIHQLKAIAPYLPRGDVRLDPAIYEMVLNEFLHSDYEIDMVVKQLERRPDLQHVYLDKLFQKDPHAGQQYHGLQVSLYAQYNPEKLLSFLKSSSYYPLQRALEECQKRKFIPETVFLLGRIGNTKEALSLITQQLRDVDRAIEFCKEHDDRELWEDLITQSLDKPDFITVLLHNIGTHVDPIMLIQRIRPGLHIPHLRDSLVKIMQDYNLQIALREGCKRILVKDSFQLLHRLVKARSRGVRVDEQICQSCHNRLIVNVFGGRGISEADAWRIKNG</sequence>
<protein>
    <submittedName>
        <fullName evidence="9">Vacuolar protein sorting-associated protein 41 homolog</fullName>
    </submittedName>
</protein>
<comment type="subcellular location">
    <subcellularLocation>
        <location evidence="1">Lysosome</location>
    </subcellularLocation>
</comment>
<name>A0ABM1DVI1_PRICU</name>
<dbReference type="Pfam" id="PF23556">
    <property type="entry name" value="TPR_Vps41"/>
    <property type="match status" value="1"/>
</dbReference>
<dbReference type="PANTHER" id="PTHR12616">
    <property type="entry name" value="VACUOLAR PROTEIN SORTING VPS41"/>
    <property type="match status" value="1"/>
</dbReference>
<dbReference type="PANTHER" id="PTHR12616:SF1">
    <property type="entry name" value="VACUOLAR PROTEIN SORTING-ASSOCIATED PROTEIN 41 HOMOLOG"/>
    <property type="match status" value="1"/>
</dbReference>
<evidence type="ECO:0000256" key="1">
    <source>
        <dbReference type="ARBA" id="ARBA00004371"/>
    </source>
</evidence>
<keyword evidence="2" id="KW-0813">Transport</keyword>
<dbReference type="SMART" id="SM00320">
    <property type="entry name" value="WD40"/>
    <property type="match status" value="2"/>
</dbReference>
<feature type="compositionally biased region" description="Basic and acidic residues" evidence="6">
    <location>
        <begin position="1"/>
        <end position="10"/>
    </location>
</feature>
<proteinExistence type="predicted"/>
<dbReference type="Gene3D" id="1.25.40.10">
    <property type="entry name" value="Tetratricopeptide repeat domain"/>
    <property type="match status" value="1"/>
</dbReference>
<dbReference type="Gene3D" id="2.130.10.10">
    <property type="entry name" value="YVTN repeat-like/Quinoprotein amine dehydrogenase"/>
    <property type="match status" value="1"/>
</dbReference>
<evidence type="ECO:0000256" key="3">
    <source>
        <dbReference type="ARBA" id="ARBA00022927"/>
    </source>
</evidence>
<keyword evidence="4" id="KW-0458">Lysosome</keyword>
<evidence type="ECO:0000313" key="8">
    <source>
        <dbReference type="Proteomes" id="UP000695022"/>
    </source>
</evidence>
<evidence type="ECO:0000313" key="9">
    <source>
        <dbReference type="RefSeq" id="XP_014663952.1"/>
    </source>
</evidence>
<dbReference type="InterPro" id="IPR011990">
    <property type="entry name" value="TPR-like_helical_dom_sf"/>
</dbReference>
<feature type="compositionally biased region" description="Acidic residues" evidence="6">
    <location>
        <begin position="18"/>
        <end position="33"/>
    </location>
</feature>
<dbReference type="InterPro" id="IPR057780">
    <property type="entry name" value="Beta-prop_Vps41"/>
</dbReference>
<dbReference type="InterPro" id="IPR045111">
    <property type="entry name" value="Vps41/Vps8"/>
</dbReference>
<organism evidence="8 9">
    <name type="scientific">Priapulus caudatus</name>
    <name type="common">Priapulid worm</name>
    <dbReference type="NCBI Taxonomy" id="37621"/>
    <lineage>
        <taxon>Eukaryota</taxon>
        <taxon>Metazoa</taxon>
        <taxon>Ecdysozoa</taxon>
        <taxon>Scalidophora</taxon>
        <taxon>Priapulida</taxon>
        <taxon>Priapulimorpha</taxon>
        <taxon>Priapulimorphida</taxon>
        <taxon>Priapulidae</taxon>
        <taxon>Priapulus</taxon>
    </lineage>
</organism>
<evidence type="ECO:0000256" key="2">
    <source>
        <dbReference type="ARBA" id="ARBA00022448"/>
    </source>
</evidence>